<evidence type="ECO:0000256" key="12">
    <source>
        <dbReference type="ARBA" id="ARBA00023295"/>
    </source>
</evidence>
<comment type="caution">
    <text evidence="19">The sequence shown here is derived from an EMBL/GenBank/DDBJ whole genome shotgun (WGS) entry which is preliminary data.</text>
</comment>
<feature type="region of interest" description="Disordered" evidence="16">
    <location>
        <begin position="464"/>
        <end position="526"/>
    </location>
</feature>
<dbReference type="GO" id="GO:0006032">
    <property type="term" value="P:chitin catabolic process"/>
    <property type="evidence" value="ECO:0007669"/>
    <property type="project" value="UniProtKB-KW"/>
</dbReference>
<proteinExistence type="inferred from homology"/>
<keyword evidence="10" id="KW-0325">Glycoprotein</keyword>
<evidence type="ECO:0000256" key="13">
    <source>
        <dbReference type="ARBA" id="ARBA00023326"/>
    </source>
</evidence>
<reference evidence="19" key="1">
    <citation type="submission" date="2020-03" db="EMBL/GenBank/DDBJ databases">
        <title>FDA dAtabase for Regulatory Grade micrObial Sequences (FDA-ARGOS): Supporting development and validation of Infectious Disease Dx tests.</title>
        <authorList>
            <person name="Campos J."/>
            <person name="Goldberg B."/>
            <person name="Tallon L."/>
            <person name="Sadzewicz L."/>
            <person name="Vavikolanu K."/>
            <person name="Mehta A."/>
            <person name="Aluvathingal J."/>
            <person name="Nadendla S."/>
            <person name="Nandy P."/>
            <person name="Geyer C."/>
            <person name="Yan Y."/>
            <person name="Sichtig H."/>
        </authorList>
    </citation>
    <scope>NUCLEOTIDE SEQUENCE [LARGE SCALE GENOMIC DNA]</scope>
    <source>
        <strain evidence="19">FDAARGOS_652</strain>
    </source>
</reference>
<evidence type="ECO:0000259" key="18">
    <source>
        <dbReference type="PROSITE" id="PS51910"/>
    </source>
</evidence>
<dbReference type="EMBL" id="JABWAB010000006">
    <property type="protein sequence ID" value="KAF6048836.1"/>
    <property type="molecule type" value="Genomic_DNA"/>
</dbReference>
<dbReference type="EC" id="3.2.1.14" evidence="3"/>
<evidence type="ECO:0000256" key="17">
    <source>
        <dbReference type="SAM" id="SignalP"/>
    </source>
</evidence>
<organism evidence="19 20">
    <name type="scientific">Candida parapsilosis</name>
    <name type="common">Yeast</name>
    <dbReference type="NCBI Taxonomy" id="5480"/>
    <lineage>
        <taxon>Eukaryota</taxon>
        <taxon>Fungi</taxon>
        <taxon>Dikarya</taxon>
        <taxon>Ascomycota</taxon>
        <taxon>Saccharomycotina</taxon>
        <taxon>Pichiomycetes</taxon>
        <taxon>Debaryomycetaceae</taxon>
        <taxon>Candida/Lodderomyces clade</taxon>
        <taxon>Candida</taxon>
    </lineage>
</organism>
<evidence type="ECO:0000256" key="15">
    <source>
        <dbReference type="RuleBase" id="RU004453"/>
    </source>
</evidence>
<dbReference type="InterPro" id="IPR001579">
    <property type="entry name" value="Glyco_hydro_18_chit_AS"/>
</dbReference>
<keyword evidence="7 17" id="KW-0732">Signal</keyword>
<evidence type="ECO:0000256" key="5">
    <source>
        <dbReference type="ARBA" id="ARBA00022525"/>
    </source>
</evidence>
<feature type="compositionally biased region" description="Low complexity" evidence="16">
    <location>
        <begin position="511"/>
        <end position="526"/>
    </location>
</feature>
<keyword evidence="9" id="KW-0146">Chitin degradation</keyword>
<evidence type="ECO:0000256" key="8">
    <source>
        <dbReference type="ARBA" id="ARBA00022801"/>
    </source>
</evidence>
<evidence type="ECO:0000256" key="16">
    <source>
        <dbReference type="SAM" id="MobiDB-lite"/>
    </source>
</evidence>
<evidence type="ECO:0000256" key="10">
    <source>
        <dbReference type="ARBA" id="ARBA00023180"/>
    </source>
</evidence>
<keyword evidence="5" id="KW-0964">Secreted</keyword>
<dbReference type="PROSITE" id="PS01095">
    <property type="entry name" value="GH18_1"/>
    <property type="match status" value="1"/>
</dbReference>
<evidence type="ECO:0000256" key="3">
    <source>
        <dbReference type="ARBA" id="ARBA00012729"/>
    </source>
</evidence>
<comment type="similarity">
    <text evidence="15">Belongs to the glycosyl hydrolase 18 family.</text>
</comment>
<dbReference type="InterPro" id="IPR050542">
    <property type="entry name" value="Glycosyl_Hydrlase18_Chitinase"/>
</dbReference>
<dbReference type="Pfam" id="PF00704">
    <property type="entry name" value="Glyco_hydro_18"/>
    <property type="match status" value="1"/>
</dbReference>
<dbReference type="InterPro" id="IPR001223">
    <property type="entry name" value="Glyco_hydro18_cat"/>
</dbReference>
<sequence>MLSNTLLALLATSASALAASNSVAVYWGQNGAGGQDRLSTYCADSNVDVVILSFLNDFPDPTNVNFANQCGATYPSGLLHCSAIGEDIKTCQASGKKVLLSLGGAAGNYGFKTTDDAVAYADTLWNKFGNGKDDEERPFDDAVVDGFDFDIELGTSTGYPELATALKSKFDSSKKYYLSASPQCVYPDAHVGPLLEKVPLDFAFIQFYNNPCSVDGQFNYVTWSKFASSSPNPDLKLYVGVPSTGNVAGYVDAATLAKSIDEIKCDKHFAGVSLWDASGAWLNTDASGANFADQVKKVLDDNTCPAPSSSSTTASPSTTTNNNKDIVDPTSAVVSPSGGYQNTTITKDPVVSTATNIHTTIITVTSCDDHKCSEVPVTTGVLTVSEVDTVYTTYCPLPTTSAKPTTSVKAPASTVTNIETAIVTITSCEDNKCTEVPVTTGVVTITDVDTVYTTYCPLPTTTAAASKPAPVAPVESSTAPAPVAPVESSTAPAPVAPVESSTAPAPVAPVESSTAPAPTVAAPSVEAETLTTTYDLTSTVAPEQQAPASSSAAAPEIISTYEGAAASNNAMWFSVPLVFIAALL</sequence>
<comment type="catalytic activity">
    <reaction evidence="1">
        <text>Random endo-hydrolysis of N-acetyl-beta-D-glucosaminide (1-&gt;4)-beta-linkages in chitin and chitodextrins.</text>
        <dbReference type="EC" id="3.2.1.14"/>
    </reaction>
</comment>
<keyword evidence="13" id="KW-0624">Polysaccharide degradation</keyword>
<dbReference type="Gene3D" id="3.20.20.80">
    <property type="entry name" value="Glycosidases"/>
    <property type="match status" value="1"/>
</dbReference>
<accession>A0A8X7NJ81</accession>
<evidence type="ECO:0000313" key="19">
    <source>
        <dbReference type="EMBL" id="KAF6048836.1"/>
    </source>
</evidence>
<evidence type="ECO:0000256" key="6">
    <source>
        <dbReference type="ARBA" id="ARBA00022669"/>
    </source>
</evidence>
<evidence type="ECO:0000256" key="9">
    <source>
        <dbReference type="ARBA" id="ARBA00023024"/>
    </source>
</evidence>
<dbReference type="PANTHER" id="PTHR45708:SF49">
    <property type="entry name" value="ENDOCHITINASE"/>
    <property type="match status" value="1"/>
</dbReference>
<name>A0A8X7NJ81_CANPA</name>
<keyword evidence="8 14" id="KW-0378">Hydrolase</keyword>
<comment type="subcellular location">
    <subcellularLocation>
        <location evidence="2">Secreted</location>
        <location evidence="2">Cell wall</location>
    </subcellularLocation>
</comment>
<dbReference type="GO" id="GO:0000272">
    <property type="term" value="P:polysaccharide catabolic process"/>
    <property type="evidence" value="ECO:0007669"/>
    <property type="project" value="UniProtKB-KW"/>
</dbReference>
<dbReference type="GO" id="GO:0008843">
    <property type="term" value="F:endochitinase activity"/>
    <property type="evidence" value="ECO:0007669"/>
    <property type="project" value="UniProtKB-EC"/>
</dbReference>
<dbReference type="Proteomes" id="UP000590412">
    <property type="component" value="Unassembled WGS sequence"/>
</dbReference>
<evidence type="ECO:0000256" key="1">
    <source>
        <dbReference type="ARBA" id="ARBA00000822"/>
    </source>
</evidence>
<dbReference type="GO" id="GO:0008061">
    <property type="term" value="F:chitin binding"/>
    <property type="evidence" value="ECO:0007669"/>
    <property type="project" value="UniProtKB-KW"/>
</dbReference>
<dbReference type="GO" id="GO:0009277">
    <property type="term" value="C:fungal-type cell wall"/>
    <property type="evidence" value="ECO:0007669"/>
    <property type="project" value="UniProtKB-ARBA"/>
</dbReference>
<dbReference type="CDD" id="cd02877">
    <property type="entry name" value="GH18_hevamine_XipI_class_III"/>
    <property type="match status" value="1"/>
</dbReference>
<dbReference type="InterPro" id="IPR045321">
    <property type="entry name" value="Cts1-like"/>
</dbReference>
<dbReference type="AlphaFoldDB" id="A0A8X7NJ81"/>
<dbReference type="SUPFAM" id="SSF51445">
    <property type="entry name" value="(Trans)glycosidases"/>
    <property type="match status" value="1"/>
</dbReference>
<feature type="compositionally biased region" description="Low complexity" evidence="16">
    <location>
        <begin position="302"/>
        <end position="323"/>
    </location>
</feature>
<keyword evidence="12 14" id="KW-0326">Glycosidase</keyword>
<dbReference type="FunFam" id="3.20.20.80:FF:000125">
    <property type="entry name" value="CTS1p Endochitinase"/>
    <property type="match status" value="1"/>
</dbReference>
<evidence type="ECO:0000256" key="7">
    <source>
        <dbReference type="ARBA" id="ARBA00022729"/>
    </source>
</evidence>
<dbReference type="GO" id="GO:0005576">
    <property type="term" value="C:extracellular region"/>
    <property type="evidence" value="ECO:0007669"/>
    <property type="project" value="TreeGrafter"/>
</dbReference>
<feature type="signal peptide" evidence="17">
    <location>
        <begin position="1"/>
        <end position="18"/>
    </location>
</feature>
<dbReference type="PANTHER" id="PTHR45708">
    <property type="entry name" value="ENDOCHITINASE"/>
    <property type="match status" value="1"/>
</dbReference>
<evidence type="ECO:0000256" key="14">
    <source>
        <dbReference type="RuleBase" id="RU000489"/>
    </source>
</evidence>
<feature type="chain" id="PRO_5036474301" description="chitinase" evidence="17">
    <location>
        <begin position="19"/>
        <end position="584"/>
    </location>
</feature>
<dbReference type="Pfam" id="PF13928">
    <property type="entry name" value="Flocculin_t3"/>
    <property type="match status" value="2"/>
</dbReference>
<evidence type="ECO:0000256" key="2">
    <source>
        <dbReference type="ARBA" id="ARBA00004191"/>
    </source>
</evidence>
<evidence type="ECO:0000313" key="20">
    <source>
        <dbReference type="Proteomes" id="UP000590412"/>
    </source>
</evidence>
<keyword evidence="4" id="KW-0134">Cell wall</keyword>
<feature type="domain" description="GH18" evidence="18">
    <location>
        <begin position="21"/>
        <end position="302"/>
    </location>
</feature>
<keyword evidence="6" id="KW-0147">Chitin-binding</keyword>
<feature type="region of interest" description="Disordered" evidence="16">
    <location>
        <begin position="302"/>
        <end position="339"/>
    </location>
</feature>
<gene>
    <name evidence="19" type="ORF">FOB60_004220</name>
</gene>
<keyword evidence="11" id="KW-0119">Carbohydrate metabolism</keyword>
<dbReference type="InterPro" id="IPR025928">
    <property type="entry name" value="Flocculin_t3_rpt"/>
</dbReference>
<dbReference type="PROSITE" id="PS51910">
    <property type="entry name" value="GH18_2"/>
    <property type="match status" value="1"/>
</dbReference>
<protein>
    <recommendedName>
        <fullName evidence="3">chitinase</fullName>
        <ecNumber evidence="3">3.2.1.14</ecNumber>
    </recommendedName>
</protein>
<evidence type="ECO:0000256" key="11">
    <source>
        <dbReference type="ARBA" id="ARBA00023277"/>
    </source>
</evidence>
<dbReference type="InterPro" id="IPR017853">
    <property type="entry name" value="GH"/>
</dbReference>
<evidence type="ECO:0000256" key="4">
    <source>
        <dbReference type="ARBA" id="ARBA00022512"/>
    </source>
</evidence>
<feature type="compositionally biased region" description="Low complexity" evidence="16">
    <location>
        <begin position="464"/>
        <end position="473"/>
    </location>
</feature>